<evidence type="ECO:0000256" key="3">
    <source>
        <dbReference type="PIRNR" id="PIRNR002070"/>
    </source>
</evidence>
<evidence type="ECO:0000256" key="2">
    <source>
        <dbReference type="HAMAP-Rule" id="MF_00984"/>
    </source>
</evidence>
<dbReference type="Proteomes" id="UP000250223">
    <property type="component" value="Unassembled WGS sequence"/>
</dbReference>
<dbReference type="PANTHER" id="PTHR10302:SF27">
    <property type="entry name" value="SINGLE-STRANDED DNA-BINDING PROTEIN"/>
    <property type="match status" value="1"/>
</dbReference>
<dbReference type="GO" id="GO:0003697">
    <property type="term" value="F:single-stranded DNA binding"/>
    <property type="evidence" value="ECO:0007669"/>
    <property type="project" value="UniProtKB-UniRule"/>
</dbReference>
<dbReference type="AlphaFoldDB" id="A0A2X2VYC8"/>
<name>A0A2X2VYC8_CLOCO</name>
<dbReference type="InterPro" id="IPR012340">
    <property type="entry name" value="NA-bd_OB-fold"/>
</dbReference>
<comment type="subunit">
    <text evidence="2">Homotetramer.</text>
</comment>
<dbReference type="Gene3D" id="2.40.50.140">
    <property type="entry name" value="Nucleic acid-binding proteins"/>
    <property type="match status" value="1"/>
</dbReference>
<organism evidence="4 5">
    <name type="scientific">Clostridium cochlearium</name>
    <dbReference type="NCBI Taxonomy" id="1494"/>
    <lineage>
        <taxon>Bacteria</taxon>
        <taxon>Bacillati</taxon>
        <taxon>Bacillota</taxon>
        <taxon>Clostridia</taxon>
        <taxon>Eubacteriales</taxon>
        <taxon>Clostridiaceae</taxon>
        <taxon>Clostridium</taxon>
    </lineage>
</organism>
<dbReference type="RefSeq" id="WP_111921142.1">
    <property type="nucleotide sequence ID" value="NZ_CP173238.1"/>
</dbReference>
<dbReference type="PIRSF" id="PIRSF002070">
    <property type="entry name" value="SSB"/>
    <property type="match status" value="1"/>
</dbReference>
<dbReference type="GO" id="GO:0006260">
    <property type="term" value="P:DNA replication"/>
    <property type="evidence" value="ECO:0007669"/>
    <property type="project" value="InterPro"/>
</dbReference>
<dbReference type="PROSITE" id="PS50935">
    <property type="entry name" value="SSB"/>
    <property type="match status" value="1"/>
</dbReference>
<dbReference type="GO" id="GO:0009295">
    <property type="term" value="C:nucleoid"/>
    <property type="evidence" value="ECO:0007669"/>
    <property type="project" value="TreeGrafter"/>
</dbReference>
<evidence type="ECO:0000313" key="4">
    <source>
        <dbReference type="EMBL" id="SQB33414.1"/>
    </source>
</evidence>
<dbReference type="PANTHER" id="PTHR10302">
    <property type="entry name" value="SINGLE-STRANDED DNA-BINDING PROTEIN"/>
    <property type="match status" value="1"/>
</dbReference>
<dbReference type="HAMAP" id="MF_00984">
    <property type="entry name" value="SSB"/>
    <property type="match status" value="1"/>
</dbReference>
<dbReference type="Pfam" id="PF00436">
    <property type="entry name" value="SSB"/>
    <property type="match status" value="1"/>
</dbReference>
<keyword evidence="1 2" id="KW-0238">DNA-binding</keyword>
<evidence type="ECO:0000256" key="1">
    <source>
        <dbReference type="ARBA" id="ARBA00023125"/>
    </source>
</evidence>
<dbReference type="CDD" id="cd04496">
    <property type="entry name" value="SSB_OBF"/>
    <property type="match status" value="1"/>
</dbReference>
<evidence type="ECO:0000313" key="5">
    <source>
        <dbReference type="Proteomes" id="UP000250223"/>
    </source>
</evidence>
<sequence length="130" mass="14611">MNRVVLIGRLTKDPDLKFIQGSGTAVTNFILAIDRRFAKEGQQQADFVPIVVFGKIAEATANYMRKGSQIGINGRIQTRNYENKEGQKVYVTEVIADEVEFLGNKKNNQTSEIEDFNEDITPINDGEIPF</sequence>
<dbReference type="NCBIfam" id="TIGR00621">
    <property type="entry name" value="ssb"/>
    <property type="match status" value="1"/>
</dbReference>
<reference evidence="4 5" key="1">
    <citation type="submission" date="2018-06" db="EMBL/GenBank/DDBJ databases">
        <authorList>
            <consortium name="Pathogen Informatics"/>
            <person name="Doyle S."/>
        </authorList>
    </citation>
    <scope>NUCLEOTIDE SEQUENCE [LARGE SCALE GENOMIC DNA]</scope>
    <source>
        <strain evidence="4 5">NCTC13028</strain>
    </source>
</reference>
<accession>A0A2X2VYC8</accession>
<dbReference type="InterPro" id="IPR011344">
    <property type="entry name" value="ssDNA-bd"/>
</dbReference>
<protein>
    <recommendedName>
        <fullName evidence="2 3">Single-stranded DNA-binding protein</fullName>
        <shortName evidence="2">SSB</shortName>
    </recommendedName>
</protein>
<dbReference type="InterPro" id="IPR000424">
    <property type="entry name" value="Primosome_PriB/ssb"/>
</dbReference>
<gene>
    <name evidence="4" type="primary">ssb_1</name>
    <name evidence="4" type="ORF">NCTC13028_00407</name>
</gene>
<proteinExistence type="inferred from homology"/>
<dbReference type="EMBL" id="UAWC01000001">
    <property type="protein sequence ID" value="SQB33414.1"/>
    <property type="molecule type" value="Genomic_DNA"/>
</dbReference>
<dbReference type="SUPFAM" id="SSF50249">
    <property type="entry name" value="Nucleic acid-binding proteins"/>
    <property type="match status" value="1"/>
</dbReference>
<comment type="caution">
    <text evidence="2">Lacks conserved residue(s) required for the propagation of feature annotation.</text>
</comment>